<reference evidence="3 4" key="1">
    <citation type="submission" date="2016-11" db="EMBL/GenBank/DDBJ databases">
        <title>The macronuclear genome of Stentor coeruleus: a giant cell with tiny introns.</title>
        <authorList>
            <person name="Slabodnick M."/>
            <person name="Ruby J.G."/>
            <person name="Reiff S.B."/>
            <person name="Swart E.C."/>
            <person name="Gosai S."/>
            <person name="Prabakaran S."/>
            <person name="Witkowska E."/>
            <person name="Larue G.E."/>
            <person name="Fisher S."/>
            <person name="Freeman R.M."/>
            <person name="Gunawardena J."/>
            <person name="Chu W."/>
            <person name="Stover N.A."/>
            <person name="Gregory B.D."/>
            <person name="Nowacki M."/>
            <person name="Derisi J."/>
            <person name="Roy S.W."/>
            <person name="Marshall W.F."/>
            <person name="Sood P."/>
        </authorList>
    </citation>
    <scope>NUCLEOTIDE SEQUENCE [LARGE SCALE GENOMIC DNA]</scope>
    <source>
        <strain evidence="3">WM001</strain>
    </source>
</reference>
<proteinExistence type="predicted"/>
<dbReference type="Proteomes" id="UP000187209">
    <property type="component" value="Unassembled WGS sequence"/>
</dbReference>
<gene>
    <name evidence="3" type="ORF">SteCoe_18092</name>
</gene>
<dbReference type="AlphaFoldDB" id="A0A1R2BX94"/>
<sequence length="225" mass="26395">MLWALLLAYASAYTEEEIEIARGCTKIVIDLFKSDFEVVKLLVDEKPQFDRKKFENKIFSDLIDFCRQNATFEAVDKARFFLKNGTWSEYEDYLKIFLDDYQTEDDLKISDEHRAMRKEVLNSEGGIKYIGDPKYKDQTLKSLKENMAKEGKDPDEILSNKRKDFFEKHKSKNANKKQPKAEKPKQENLQNPGKNEAHTSEPINKNLETHKEEDKPKSKLFNNDL</sequence>
<evidence type="ECO:0000256" key="1">
    <source>
        <dbReference type="SAM" id="MobiDB-lite"/>
    </source>
</evidence>
<feature type="region of interest" description="Disordered" evidence="1">
    <location>
        <begin position="146"/>
        <end position="225"/>
    </location>
</feature>
<feature type="compositionally biased region" description="Basic and acidic residues" evidence="1">
    <location>
        <begin position="146"/>
        <end position="168"/>
    </location>
</feature>
<protein>
    <submittedName>
        <fullName evidence="3">Uncharacterized protein</fullName>
    </submittedName>
</protein>
<organism evidence="3 4">
    <name type="scientific">Stentor coeruleus</name>
    <dbReference type="NCBI Taxonomy" id="5963"/>
    <lineage>
        <taxon>Eukaryota</taxon>
        <taxon>Sar</taxon>
        <taxon>Alveolata</taxon>
        <taxon>Ciliophora</taxon>
        <taxon>Postciliodesmatophora</taxon>
        <taxon>Heterotrichea</taxon>
        <taxon>Heterotrichida</taxon>
        <taxon>Stentoridae</taxon>
        <taxon>Stentor</taxon>
    </lineage>
</organism>
<feature type="signal peptide" evidence="2">
    <location>
        <begin position="1"/>
        <end position="16"/>
    </location>
</feature>
<accession>A0A1R2BX94</accession>
<keyword evidence="2" id="KW-0732">Signal</keyword>
<comment type="caution">
    <text evidence="3">The sequence shown here is derived from an EMBL/GenBank/DDBJ whole genome shotgun (WGS) entry which is preliminary data.</text>
</comment>
<feature type="compositionally biased region" description="Basic residues" evidence="1">
    <location>
        <begin position="169"/>
        <end position="178"/>
    </location>
</feature>
<dbReference type="EMBL" id="MPUH01000381">
    <property type="protein sequence ID" value="OMJ81418.1"/>
    <property type="molecule type" value="Genomic_DNA"/>
</dbReference>
<feature type="compositionally biased region" description="Basic and acidic residues" evidence="1">
    <location>
        <begin position="207"/>
        <end position="217"/>
    </location>
</feature>
<evidence type="ECO:0000256" key="2">
    <source>
        <dbReference type="SAM" id="SignalP"/>
    </source>
</evidence>
<name>A0A1R2BX94_9CILI</name>
<evidence type="ECO:0000313" key="4">
    <source>
        <dbReference type="Proteomes" id="UP000187209"/>
    </source>
</evidence>
<evidence type="ECO:0000313" key="3">
    <source>
        <dbReference type="EMBL" id="OMJ81418.1"/>
    </source>
</evidence>
<keyword evidence="4" id="KW-1185">Reference proteome</keyword>
<feature type="chain" id="PRO_5013136713" evidence="2">
    <location>
        <begin position="17"/>
        <end position="225"/>
    </location>
</feature>